<evidence type="ECO:0000313" key="2">
    <source>
        <dbReference type="EMBL" id="KAF7416574.1"/>
    </source>
</evidence>
<dbReference type="Proteomes" id="UP000600918">
    <property type="component" value="Unassembled WGS sequence"/>
</dbReference>
<name>A0A834NRR8_VESPE</name>
<evidence type="ECO:0000313" key="3">
    <source>
        <dbReference type="Proteomes" id="UP000600918"/>
    </source>
</evidence>
<sequence length="73" mass="7933">MHRKRKLGLAVDSRCGVASDEIDREQTEKEMKMEREETGGDNNDSDVLVGDGSSSSDTEAGPVKGVEDMEGME</sequence>
<feature type="compositionally biased region" description="Basic and acidic residues" evidence="1">
    <location>
        <begin position="24"/>
        <end position="38"/>
    </location>
</feature>
<evidence type="ECO:0000256" key="1">
    <source>
        <dbReference type="SAM" id="MobiDB-lite"/>
    </source>
</evidence>
<keyword evidence="3" id="KW-1185">Reference proteome</keyword>
<dbReference type="EMBL" id="JACSDY010000010">
    <property type="protein sequence ID" value="KAF7416574.1"/>
    <property type="molecule type" value="Genomic_DNA"/>
</dbReference>
<feature type="region of interest" description="Disordered" evidence="1">
    <location>
        <begin position="1"/>
        <end position="73"/>
    </location>
</feature>
<dbReference type="AlphaFoldDB" id="A0A834NRR8"/>
<organism evidence="2 3">
    <name type="scientific">Vespula pensylvanica</name>
    <name type="common">Western yellow jacket</name>
    <name type="synonym">Wasp</name>
    <dbReference type="NCBI Taxonomy" id="30213"/>
    <lineage>
        <taxon>Eukaryota</taxon>
        <taxon>Metazoa</taxon>
        <taxon>Ecdysozoa</taxon>
        <taxon>Arthropoda</taxon>
        <taxon>Hexapoda</taxon>
        <taxon>Insecta</taxon>
        <taxon>Pterygota</taxon>
        <taxon>Neoptera</taxon>
        <taxon>Endopterygota</taxon>
        <taxon>Hymenoptera</taxon>
        <taxon>Apocrita</taxon>
        <taxon>Aculeata</taxon>
        <taxon>Vespoidea</taxon>
        <taxon>Vespidae</taxon>
        <taxon>Vespinae</taxon>
        <taxon>Vespula</taxon>
    </lineage>
</organism>
<feature type="compositionally biased region" description="Low complexity" evidence="1">
    <location>
        <begin position="45"/>
        <end position="57"/>
    </location>
</feature>
<accession>A0A834NRR8</accession>
<reference evidence="2" key="1">
    <citation type="journal article" date="2020" name="G3 (Bethesda)">
        <title>High-Quality Assemblies for Three Invasive Social Wasps from the &lt;i&gt;Vespula&lt;/i&gt; Genus.</title>
        <authorList>
            <person name="Harrop T.W.R."/>
            <person name="Guhlin J."/>
            <person name="McLaughlin G.M."/>
            <person name="Permina E."/>
            <person name="Stockwell P."/>
            <person name="Gilligan J."/>
            <person name="Le Lec M.F."/>
            <person name="Gruber M.A.M."/>
            <person name="Quinn O."/>
            <person name="Lovegrove M."/>
            <person name="Duncan E.J."/>
            <person name="Remnant E.J."/>
            <person name="Van Eeckhoven J."/>
            <person name="Graham B."/>
            <person name="Knapp R.A."/>
            <person name="Langford K.W."/>
            <person name="Kronenberg Z."/>
            <person name="Press M.O."/>
            <person name="Eacker S.M."/>
            <person name="Wilson-Rankin E.E."/>
            <person name="Purcell J."/>
            <person name="Lester P.J."/>
            <person name="Dearden P.K."/>
        </authorList>
    </citation>
    <scope>NUCLEOTIDE SEQUENCE</scope>
    <source>
        <strain evidence="2">Volc-1</strain>
    </source>
</reference>
<proteinExistence type="predicted"/>
<gene>
    <name evidence="2" type="ORF">H0235_011105</name>
</gene>
<comment type="caution">
    <text evidence="2">The sequence shown here is derived from an EMBL/GenBank/DDBJ whole genome shotgun (WGS) entry which is preliminary data.</text>
</comment>
<protein>
    <submittedName>
        <fullName evidence="2">Uncharacterized protein</fullName>
    </submittedName>
</protein>